<dbReference type="InterPro" id="IPR020946">
    <property type="entry name" value="Flavin_mOase-like"/>
</dbReference>
<feature type="domain" description="AMP-dependent synthetase/ligase" evidence="7">
    <location>
        <begin position="12"/>
        <end position="235"/>
    </location>
</feature>
<proteinExistence type="inferred from homology"/>
<comment type="catalytic activity">
    <reaction evidence="5">
        <text>indole-3-pyruvate + NADPH + O2 + H(+) = (indol-3-yl)acetate + CO2 + NADP(+) + H2O</text>
        <dbReference type="Rhea" id="RHEA:34331"/>
        <dbReference type="ChEBI" id="CHEBI:15377"/>
        <dbReference type="ChEBI" id="CHEBI:15378"/>
        <dbReference type="ChEBI" id="CHEBI:15379"/>
        <dbReference type="ChEBI" id="CHEBI:16526"/>
        <dbReference type="ChEBI" id="CHEBI:17640"/>
        <dbReference type="ChEBI" id="CHEBI:30854"/>
        <dbReference type="ChEBI" id="CHEBI:57783"/>
        <dbReference type="ChEBI" id="CHEBI:58349"/>
        <dbReference type="EC" id="1.14.13.168"/>
    </reaction>
</comment>
<reference evidence="8 9" key="2">
    <citation type="submission" date="2024-10" db="EMBL/GenBank/DDBJ databases">
        <authorList>
            <person name="Ryan C."/>
        </authorList>
    </citation>
    <scope>NUCLEOTIDE SEQUENCE [LARGE SCALE GENOMIC DNA]</scope>
</reference>
<evidence type="ECO:0000256" key="1">
    <source>
        <dbReference type="ARBA" id="ARBA00009183"/>
    </source>
</evidence>
<dbReference type="Gene3D" id="3.50.50.60">
    <property type="entry name" value="FAD/NAD(P)-binding domain"/>
    <property type="match status" value="1"/>
</dbReference>
<organism evidence="8 9">
    <name type="scientific">Urochloa decumbens</name>
    <dbReference type="NCBI Taxonomy" id="240449"/>
    <lineage>
        <taxon>Eukaryota</taxon>
        <taxon>Viridiplantae</taxon>
        <taxon>Streptophyta</taxon>
        <taxon>Embryophyta</taxon>
        <taxon>Tracheophyta</taxon>
        <taxon>Spermatophyta</taxon>
        <taxon>Magnoliopsida</taxon>
        <taxon>Liliopsida</taxon>
        <taxon>Poales</taxon>
        <taxon>Poaceae</taxon>
        <taxon>PACMAD clade</taxon>
        <taxon>Panicoideae</taxon>
        <taxon>Panicodae</taxon>
        <taxon>Paniceae</taxon>
        <taxon>Melinidinae</taxon>
        <taxon>Urochloa</taxon>
    </lineage>
</organism>
<reference evidence="9" key="1">
    <citation type="submission" date="2024-06" db="EMBL/GenBank/DDBJ databases">
        <authorList>
            <person name="Ryan C."/>
        </authorList>
    </citation>
    <scope>NUCLEOTIDE SEQUENCE [LARGE SCALE GENOMIC DNA]</scope>
</reference>
<dbReference type="PANTHER" id="PTHR43539">
    <property type="entry name" value="FLAVIN-BINDING MONOOXYGENASE-LIKE PROTEIN (AFU_ORTHOLOGUE AFUA_4G09220)"/>
    <property type="match status" value="1"/>
</dbReference>
<dbReference type="EMBL" id="OZ075137">
    <property type="protein sequence ID" value="CAL5008020.1"/>
    <property type="molecule type" value="Genomic_DNA"/>
</dbReference>
<evidence type="ECO:0000259" key="7">
    <source>
        <dbReference type="Pfam" id="PF00501"/>
    </source>
</evidence>
<dbReference type="Pfam" id="PF00501">
    <property type="entry name" value="AMP-binding"/>
    <property type="match status" value="1"/>
</dbReference>
<sequence length="624" mass="66687">MAPVTTMTLFKLAAAGFPSHRAVAALGKLELTHAELDALVDAAAARLADGGVLPGHPVALSSPNTAEGVIMVLAVMRAGAVAVPLDPDYTEEQFEVCLSGSKARLLFTGVEGNAAAQAAAAKLGVVHATASLEVASGPVHIDGLPAVEAHAGNGNAGFSTNNSDPRDVALLLYYPCEMRLTHSDLAAHVHKIRSDSRLTETDALVVRLPLFHELGLLSNLLAYLASGASVTLPGPDLAIVVGAGPSGLAAAACLLEKGIRFVLLEREDRIAPLWHKPAYEDLKLHLPNTWFHELPLMPFPDDCPEEYPTALQYNHYLQHYAARLDIKPEFNRTVLSARYDETSGLWRVRAADTTGVGEIEYVGRWLVVATGKHADMVVPDIPGLAGFAGEVTHIGDYKSGEPYRGKRVLVVCRGDSGVEAALDLCDHGARTAVAARDVSRVLLPRKVFGKRTLELASMLLDCLKRWLPLRIVDKAKGRVARAVLGDLARLGVRGPVFDCGDLERIRAGDIAVVPAVTRFGAGQVEFVDGRAFDIDAVVLATGYRSNLPQATWHGRRNGYPAIAFPYGWDGYCGLYAVGFSRRSFGGASTDDAVRVAEEIAGAYRKEGTEPAAGDRDRNGVHVVF</sequence>
<dbReference type="GO" id="GO:0103075">
    <property type="term" value="F:indole-3-pyruvate monooxygenase activity"/>
    <property type="evidence" value="ECO:0007669"/>
    <property type="project" value="UniProtKB-EC"/>
</dbReference>
<dbReference type="AlphaFoldDB" id="A0ABC9BVS3"/>
<dbReference type="PRINTS" id="PR00368">
    <property type="entry name" value="FADPNR"/>
</dbReference>
<dbReference type="Pfam" id="PF00743">
    <property type="entry name" value="FMO-like"/>
    <property type="match status" value="1"/>
</dbReference>
<dbReference type="InterPro" id="IPR000873">
    <property type="entry name" value="AMP-dep_synth/lig_dom"/>
</dbReference>
<comment type="similarity">
    <text evidence="1 6">Belongs to the FMO family.</text>
</comment>
<dbReference type="SUPFAM" id="SSF56801">
    <property type="entry name" value="Acetyl-CoA synthetase-like"/>
    <property type="match status" value="1"/>
</dbReference>
<dbReference type="PRINTS" id="PR00469">
    <property type="entry name" value="PNDRDTASEII"/>
</dbReference>
<dbReference type="Gene3D" id="3.40.50.12780">
    <property type="entry name" value="N-terminal domain of ligase-like"/>
    <property type="match status" value="1"/>
</dbReference>
<dbReference type="InterPro" id="IPR042099">
    <property type="entry name" value="ANL_N_sf"/>
</dbReference>
<evidence type="ECO:0000313" key="8">
    <source>
        <dbReference type="EMBL" id="CAL5008020.1"/>
    </source>
</evidence>
<keyword evidence="3 6" id="KW-0274">FAD</keyword>
<dbReference type="PANTHER" id="PTHR43539:SF11">
    <property type="entry name" value="INDOLE-3-PYRUVATE MONOOXYGENASE YUCCA8-RELATED"/>
    <property type="match status" value="1"/>
</dbReference>
<evidence type="ECO:0000256" key="3">
    <source>
        <dbReference type="ARBA" id="ARBA00022827"/>
    </source>
</evidence>
<dbReference type="Proteomes" id="UP001497457">
    <property type="component" value="Chromosome 27b"/>
</dbReference>
<evidence type="ECO:0000256" key="2">
    <source>
        <dbReference type="ARBA" id="ARBA00022630"/>
    </source>
</evidence>
<keyword evidence="6" id="KW-0503">Monooxygenase</keyword>
<keyword evidence="9" id="KW-1185">Reference proteome</keyword>
<evidence type="ECO:0000256" key="5">
    <source>
        <dbReference type="ARBA" id="ARBA00047707"/>
    </source>
</evidence>
<dbReference type="InterPro" id="IPR050982">
    <property type="entry name" value="Auxin_biosynth/cation_transpt"/>
</dbReference>
<comment type="cofactor">
    <cofactor evidence="6">
        <name>FAD</name>
        <dbReference type="ChEBI" id="CHEBI:57692"/>
    </cofactor>
</comment>
<gene>
    <name evidence="8" type="ORF">URODEC1_LOCUS68789</name>
</gene>
<dbReference type="SUPFAM" id="SSF51905">
    <property type="entry name" value="FAD/NAD(P)-binding domain"/>
    <property type="match status" value="2"/>
</dbReference>
<dbReference type="EC" id="1.-.-.-" evidence="6"/>
<name>A0ABC9BVS3_9POAL</name>
<keyword evidence="2 6" id="KW-0285">Flavoprotein</keyword>
<evidence type="ECO:0000256" key="4">
    <source>
        <dbReference type="ARBA" id="ARBA00023002"/>
    </source>
</evidence>
<evidence type="ECO:0000313" key="9">
    <source>
        <dbReference type="Proteomes" id="UP001497457"/>
    </source>
</evidence>
<dbReference type="InterPro" id="IPR036188">
    <property type="entry name" value="FAD/NAD-bd_sf"/>
</dbReference>
<evidence type="ECO:0000256" key="6">
    <source>
        <dbReference type="RuleBase" id="RU361177"/>
    </source>
</evidence>
<protein>
    <recommendedName>
        <fullName evidence="6">Flavin-containing monooxygenase</fullName>
        <ecNumber evidence="6">1.-.-.-</ecNumber>
    </recommendedName>
</protein>
<keyword evidence="4 6" id="KW-0560">Oxidoreductase</keyword>
<accession>A0ABC9BVS3</accession>